<dbReference type="GO" id="GO:0005886">
    <property type="term" value="C:plasma membrane"/>
    <property type="evidence" value="ECO:0007669"/>
    <property type="project" value="UniProtKB-SubCell"/>
</dbReference>
<dbReference type="GO" id="GO:0015129">
    <property type="term" value="F:lactate transmembrane transporter activity"/>
    <property type="evidence" value="ECO:0007669"/>
    <property type="project" value="UniProtKB-UniRule"/>
</dbReference>
<dbReference type="STRING" id="1122152.GCA_000425905_01004"/>
<keyword evidence="3 8" id="KW-0813">Transport</keyword>
<sequence>MNANMWVKFILALIPIIWLIISLGVLKLAAIKATVIGLLITIFLAIFTFKLSPINTLAGAIEGVLMGLFPIVYVIIAALFTYNVTNQSGAIKVIQDLLSSITTDKRILVLIIAWGFGGFLEAIAGFGTAVAIPAGILIAFGIEPIKASVICLVANTTPTAFGAIGLPVITLADVTQLDKITLSTVITFELLPLIVIIPFILVCLEEGSIKAINGVFAITLVSGLAFALPQIVVAHFVGPELPAIVGAIMSIGLTVLMAKIRKQDTEAGQASIEKHSLNEVLRAVSPFILVFSFVLLVSPLFSLINKFLNQFLISFPIGNSTFKFAYLSSPGTLIILATFIGGLIQKVKLGELGKILVNTIKGIGKTAITICAIVGLAKVMGYAGMTSSLAVTFVALMGPFYPLVAPLIGAIGTFVTGSDTSANVLFGNLQLSAAQTLGDNTIWVCGSNMVGATAGKMISPQSIAVATAATGLEGKEGEILKEALKWCGLYLVLICSYLYLIGLFLGMLHL</sequence>
<keyword evidence="4 8" id="KW-1003">Cell membrane</keyword>
<keyword evidence="7 8" id="KW-0472">Membrane</keyword>
<evidence type="ECO:0000256" key="4">
    <source>
        <dbReference type="ARBA" id="ARBA00022475"/>
    </source>
</evidence>
<organism evidence="9 10">
    <name type="scientific">Lactobacillus psittaci DSM 15354</name>
    <dbReference type="NCBI Taxonomy" id="1122152"/>
    <lineage>
        <taxon>Bacteria</taxon>
        <taxon>Bacillati</taxon>
        <taxon>Bacillota</taxon>
        <taxon>Bacilli</taxon>
        <taxon>Lactobacillales</taxon>
        <taxon>Lactobacillaceae</taxon>
        <taxon>Lactobacillus</taxon>
    </lineage>
</organism>
<name>A0A0R1SDR5_9LACO</name>
<feature type="transmembrane region" description="Helical" evidence="8">
    <location>
        <begin position="181"/>
        <end position="204"/>
    </location>
</feature>
<feature type="transmembrane region" description="Helical" evidence="8">
    <location>
        <begin position="389"/>
        <end position="415"/>
    </location>
</feature>
<reference evidence="9 10" key="1">
    <citation type="journal article" date="2015" name="Genome Announc.">
        <title>Expanding the biotechnology potential of lactobacilli through comparative genomics of 213 strains and associated genera.</title>
        <authorList>
            <person name="Sun Z."/>
            <person name="Harris H.M."/>
            <person name="McCann A."/>
            <person name="Guo C."/>
            <person name="Argimon S."/>
            <person name="Zhang W."/>
            <person name="Yang X."/>
            <person name="Jeffery I.B."/>
            <person name="Cooney J.C."/>
            <person name="Kagawa T.F."/>
            <person name="Liu W."/>
            <person name="Song Y."/>
            <person name="Salvetti E."/>
            <person name="Wrobel A."/>
            <person name="Rasinkangas P."/>
            <person name="Parkhill J."/>
            <person name="Rea M.C."/>
            <person name="O'Sullivan O."/>
            <person name="Ritari J."/>
            <person name="Douillard F.P."/>
            <person name="Paul Ross R."/>
            <person name="Yang R."/>
            <person name="Briner A.E."/>
            <person name="Felis G.E."/>
            <person name="de Vos W.M."/>
            <person name="Barrangou R."/>
            <person name="Klaenhammer T.R."/>
            <person name="Caufield P.W."/>
            <person name="Cui Y."/>
            <person name="Zhang H."/>
            <person name="O'Toole P.W."/>
        </authorList>
    </citation>
    <scope>NUCLEOTIDE SEQUENCE [LARGE SCALE GENOMIC DNA]</scope>
    <source>
        <strain evidence="9 10">DSM 15354</strain>
    </source>
</reference>
<evidence type="ECO:0000256" key="6">
    <source>
        <dbReference type="ARBA" id="ARBA00022989"/>
    </source>
</evidence>
<feature type="transmembrane region" description="Helical" evidence="8">
    <location>
        <begin position="280"/>
        <end position="304"/>
    </location>
</feature>
<evidence type="ECO:0000256" key="3">
    <source>
        <dbReference type="ARBA" id="ARBA00022448"/>
    </source>
</evidence>
<keyword evidence="6 8" id="KW-1133">Transmembrane helix</keyword>
<evidence type="ECO:0000256" key="1">
    <source>
        <dbReference type="ARBA" id="ARBA00004651"/>
    </source>
</evidence>
<evidence type="ECO:0000313" key="9">
    <source>
        <dbReference type="EMBL" id="KRL63355.1"/>
    </source>
</evidence>
<evidence type="ECO:0000256" key="2">
    <source>
        <dbReference type="ARBA" id="ARBA00010100"/>
    </source>
</evidence>
<proteinExistence type="inferred from homology"/>
<feature type="transmembrane region" description="Helical" evidence="8">
    <location>
        <begin position="324"/>
        <end position="344"/>
    </location>
</feature>
<evidence type="ECO:0000256" key="8">
    <source>
        <dbReference type="RuleBase" id="RU365092"/>
    </source>
</evidence>
<feature type="transmembrane region" description="Helical" evidence="8">
    <location>
        <begin position="149"/>
        <end position="169"/>
    </location>
</feature>
<accession>A0A0R1SDR5</accession>
<comment type="function">
    <text evidence="8">Uptake of L-lactate across the membrane. Can also transport D-lactate and glycolate.</text>
</comment>
<feature type="transmembrane region" description="Helical" evidence="8">
    <location>
        <begin position="489"/>
        <end position="508"/>
    </location>
</feature>
<comment type="similarity">
    <text evidence="2 8">Belongs to the lactate permease family.</text>
</comment>
<dbReference type="Pfam" id="PF02652">
    <property type="entry name" value="Lactate_perm"/>
    <property type="match status" value="1"/>
</dbReference>
<evidence type="ECO:0000256" key="5">
    <source>
        <dbReference type="ARBA" id="ARBA00022692"/>
    </source>
</evidence>
<dbReference type="PANTHER" id="PTHR30003">
    <property type="entry name" value="L-LACTATE PERMEASE"/>
    <property type="match status" value="1"/>
</dbReference>
<feature type="transmembrane region" description="Helical" evidence="8">
    <location>
        <begin position="6"/>
        <end position="26"/>
    </location>
</feature>
<comment type="caution">
    <text evidence="9">The sequence shown here is derived from an EMBL/GenBank/DDBJ whole genome shotgun (WGS) entry which is preliminary data.</text>
</comment>
<feature type="transmembrane region" description="Helical" evidence="8">
    <location>
        <begin position="122"/>
        <end position="142"/>
    </location>
</feature>
<evidence type="ECO:0000256" key="7">
    <source>
        <dbReference type="ARBA" id="ARBA00023136"/>
    </source>
</evidence>
<dbReference type="GO" id="GO:0015295">
    <property type="term" value="F:solute:proton symporter activity"/>
    <property type="evidence" value="ECO:0007669"/>
    <property type="project" value="TreeGrafter"/>
</dbReference>
<keyword evidence="5 8" id="KW-0812">Transmembrane</keyword>
<dbReference type="AlphaFoldDB" id="A0A0R1SDR5"/>
<keyword evidence="10" id="KW-1185">Reference proteome</keyword>
<feature type="transmembrane region" description="Helical" evidence="8">
    <location>
        <begin position="64"/>
        <end position="85"/>
    </location>
</feature>
<comment type="subcellular location">
    <subcellularLocation>
        <location evidence="1 8">Cell membrane</location>
        <topology evidence="1 8">Multi-pass membrane protein</topology>
    </subcellularLocation>
</comment>
<dbReference type="NCBIfam" id="TIGR00795">
    <property type="entry name" value="lctP"/>
    <property type="match status" value="1"/>
</dbReference>
<dbReference type="PATRIC" id="fig|1122152.4.peg.949"/>
<feature type="transmembrane region" description="Helical" evidence="8">
    <location>
        <begin position="216"/>
        <end position="237"/>
    </location>
</feature>
<dbReference type="eggNOG" id="COG1620">
    <property type="taxonomic scope" value="Bacteria"/>
</dbReference>
<feature type="transmembrane region" description="Helical" evidence="8">
    <location>
        <begin position="365"/>
        <end position="383"/>
    </location>
</feature>
<gene>
    <name evidence="9" type="ORF">FC23_GL000925</name>
</gene>
<dbReference type="InterPro" id="IPR003804">
    <property type="entry name" value="Lactate_perm"/>
</dbReference>
<feature type="transmembrane region" description="Helical" evidence="8">
    <location>
        <begin position="243"/>
        <end position="260"/>
    </location>
</feature>
<dbReference type="EMBL" id="AZFB01000004">
    <property type="protein sequence ID" value="KRL63355.1"/>
    <property type="molecule type" value="Genomic_DNA"/>
</dbReference>
<protein>
    <recommendedName>
        <fullName evidence="8">L-lactate permease</fullName>
    </recommendedName>
</protein>
<dbReference type="PANTHER" id="PTHR30003:SF0">
    <property type="entry name" value="GLYCOLATE PERMEASE GLCA-RELATED"/>
    <property type="match status" value="1"/>
</dbReference>
<evidence type="ECO:0000313" key="10">
    <source>
        <dbReference type="Proteomes" id="UP000051931"/>
    </source>
</evidence>
<feature type="transmembrane region" description="Helical" evidence="8">
    <location>
        <begin position="33"/>
        <end position="52"/>
    </location>
</feature>
<dbReference type="Proteomes" id="UP000051931">
    <property type="component" value="Unassembled WGS sequence"/>
</dbReference>